<dbReference type="EMBL" id="CH473973">
    <property type="protein sequence ID" value="EDM13885.1"/>
    <property type="molecule type" value="Genomic_DNA"/>
</dbReference>
<reference evidence="1 2" key="1">
    <citation type="submission" date="2005-07" db="EMBL/GenBank/DDBJ databases">
        <authorList>
            <person name="Mural R.J."/>
            <person name="Li P.W."/>
            <person name="Adams M.D."/>
            <person name="Amanatides P.G."/>
            <person name="Baden-Tillson H."/>
            <person name="Barnstead M."/>
            <person name="Chin S.H."/>
            <person name="Dew I."/>
            <person name="Evans C.A."/>
            <person name="Ferriera S."/>
            <person name="Flanigan M."/>
            <person name="Fosler C."/>
            <person name="Glodek A."/>
            <person name="Gu Z."/>
            <person name="Holt R.A."/>
            <person name="Jennings D."/>
            <person name="Kraft C.L."/>
            <person name="Lu F."/>
            <person name="Nguyen T."/>
            <person name="Nusskern D.R."/>
            <person name="Pfannkoch C.M."/>
            <person name="Sitter C."/>
            <person name="Sutton G.G."/>
            <person name="Venter J.C."/>
            <person name="Wang Z."/>
            <person name="Woodage T."/>
            <person name="Zheng X.H."/>
            <person name="Zhong F."/>
        </authorList>
    </citation>
    <scope>NUCLEOTIDE SEQUENCE [LARGE SCALE GENOMIC DNA]</scope>
    <source>
        <strain>BN</strain>
        <strain evidence="2">Sprague-Dawley</strain>
    </source>
</reference>
<protein>
    <submittedName>
        <fullName evidence="1">RCG63655</fullName>
    </submittedName>
</protein>
<evidence type="ECO:0000313" key="2">
    <source>
        <dbReference type="Proteomes" id="UP000234681"/>
    </source>
</evidence>
<accession>A6J1U6</accession>
<sequence length="34" mass="3693">MLPWSPPAKGTKELVVFWPILAASVHSCQLSSVL</sequence>
<dbReference type="Proteomes" id="UP000234681">
    <property type="component" value="Chromosome 12"/>
</dbReference>
<proteinExistence type="predicted"/>
<evidence type="ECO:0000313" key="1">
    <source>
        <dbReference type="EMBL" id="EDM13885.1"/>
    </source>
</evidence>
<name>A6J1U6_RAT</name>
<dbReference type="AlphaFoldDB" id="A6J1U6"/>
<gene>
    <name evidence="1" type="ORF">rCG_63655</name>
</gene>
<organism evidence="1 2">
    <name type="scientific">Rattus norvegicus</name>
    <name type="common">Rat</name>
    <dbReference type="NCBI Taxonomy" id="10116"/>
    <lineage>
        <taxon>Eukaryota</taxon>
        <taxon>Metazoa</taxon>
        <taxon>Chordata</taxon>
        <taxon>Craniata</taxon>
        <taxon>Vertebrata</taxon>
        <taxon>Euteleostomi</taxon>
        <taxon>Mammalia</taxon>
        <taxon>Eutheria</taxon>
        <taxon>Euarchontoglires</taxon>
        <taxon>Glires</taxon>
        <taxon>Rodentia</taxon>
        <taxon>Myomorpha</taxon>
        <taxon>Muroidea</taxon>
        <taxon>Muridae</taxon>
        <taxon>Murinae</taxon>
        <taxon>Rattus</taxon>
    </lineage>
</organism>